<evidence type="ECO:0000313" key="1">
    <source>
        <dbReference type="EMBL" id="KAF7678207.1"/>
    </source>
</evidence>
<sequence length="72" mass="8766">MALFKECSLCISDNNQIIASRRNSLTRFKPNTDIIQWKHWKIEKTRYFFIIFFVQYDQHHLPPLHSKVPFDI</sequence>
<reference evidence="1" key="1">
    <citation type="submission" date="2020-01" db="EMBL/GenBank/DDBJ databases">
        <authorList>
            <person name="Feng Z.H.Z."/>
        </authorList>
    </citation>
    <scope>NUCLEOTIDE SEQUENCE</scope>
    <source>
        <strain evidence="1">CBS107.38</strain>
    </source>
</reference>
<protein>
    <submittedName>
        <fullName evidence="1">Uncharacterized protein</fullName>
    </submittedName>
</protein>
<dbReference type="AlphaFoldDB" id="A0A8H7BAK6"/>
<organism evidence="1 2">
    <name type="scientific">Alternaria burnsii</name>
    <dbReference type="NCBI Taxonomy" id="1187904"/>
    <lineage>
        <taxon>Eukaryota</taxon>
        <taxon>Fungi</taxon>
        <taxon>Dikarya</taxon>
        <taxon>Ascomycota</taxon>
        <taxon>Pezizomycotina</taxon>
        <taxon>Dothideomycetes</taxon>
        <taxon>Pleosporomycetidae</taxon>
        <taxon>Pleosporales</taxon>
        <taxon>Pleosporineae</taxon>
        <taxon>Pleosporaceae</taxon>
        <taxon>Alternaria</taxon>
        <taxon>Alternaria sect. Alternaria</taxon>
    </lineage>
</organism>
<proteinExistence type="predicted"/>
<dbReference type="Proteomes" id="UP000596902">
    <property type="component" value="Unassembled WGS sequence"/>
</dbReference>
<comment type="caution">
    <text evidence="1">The sequence shown here is derived from an EMBL/GenBank/DDBJ whole genome shotgun (WGS) entry which is preliminary data.</text>
</comment>
<dbReference type="EMBL" id="JAAABM010000004">
    <property type="protein sequence ID" value="KAF7678207.1"/>
    <property type="molecule type" value="Genomic_DNA"/>
</dbReference>
<dbReference type="RefSeq" id="XP_038788342.1">
    <property type="nucleotide sequence ID" value="XM_038928635.1"/>
</dbReference>
<reference evidence="1" key="2">
    <citation type="submission" date="2020-08" db="EMBL/GenBank/DDBJ databases">
        <title>Draft Genome Sequence of Cumin Blight Pathogen Alternaria burnsii.</title>
        <authorList>
            <person name="Feng Z."/>
        </authorList>
    </citation>
    <scope>NUCLEOTIDE SEQUENCE</scope>
    <source>
        <strain evidence="1">CBS107.38</strain>
    </source>
</reference>
<accession>A0A8H7BAK6</accession>
<evidence type="ECO:0000313" key="2">
    <source>
        <dbReference type="Proteomes" id="UP000596902"/>
    </source>
</evidence>
<gene>
    <name evidence="1" type="ORF">GT037_003588</name>
</gene>
<name>A0A8H7BAK6_9PLEO</name>
<dbReference type="GeneID" id="62201813"/>
<keyword evidence="2" id="KW-1185">Reference proteome</keyword>